<accession>A0ABW3DEL2</accession>
<dbReference type="Pfam" id="PF00535">
    <property type="entry name" value="Glycos_transf_2"/>
    <property type="match status" value="1"/>
</dbReference>
<dbReference type="InterPro" id="IPR001173">
    <property type="entry name" value="Glyco_trans_2-like"/>
</dbReference>
<keyword evidence="3" id="KW-0328">Glycosyltransferase</keyword>
<protein>
    <submittedName>
        <fullName evidence="3">Glycosyltransferase</fullName>
        <ecNumber evidence="3">2.4.-.-</ecNumber>
    </submittedName>
</protein>
<keyword evidence="4" id="KW-1185">Reference proteome</keyword>
<reference evidence="4" key="1">
    <citation type="journal article" date="2019" name="Int. J. Syst. Evol. Microbiol.">
        <title>The Global Catalogue of Microorganisms (GCM) 10K type strain sequencing project: providing services to taxonomists for standard genome sequencing and annotation.</title>
        <authorList>
            <consortium name="The Broad Institute Genomics Platform"/>
            <consortium name="The Broad Institute Genome Sequencing Center for Infectious Disease"/>
            <person name="Wu L."/>
            <person name="Ma J."/>
        </authorList>
    </citation>
    <scope>NUCLEOTIDE SEQUENCE [LARGE SCALE GENOMIC DNA]</scope>
    <source>
        <strain evidence="4">CCUG 57263</strain>
    </source>
</reference>
<evidence type="ECO:0000313" key="3">
    <source>
        <dbReference type="EMBL" id="MFD0870485.1"/>
    </source>
</evidence>
<organism evidence="3 4">
    <name type="scientific">Paenibacillus residui</name>
    <dbReference type="NCBI Taxonomy" id="629724"/>
    <lineage>
        <taxon>Bacteria</taxon>
        <taxon>Bacillati</taxon>
        <taxon>Bacillota</taxon>
        <taxon>Bacilli</taxon>
        <taxon>Bacillales</taxon>
        <taxon>Paenibacillaceae</taxon>
        <taxon>Paenibacillus</taxon>
    </lineage>
</organism>
<evidence type="ECO:0000313" key="4">
    <source>
        <dbReference type="Proteomes" id="UP001597120"/>
    </source>
</evidence>
<comment type="caution">
    <text evidence="3">The sequence shown here is derived from an EMBL/GenBank/DDBJ whole genome shotgun (WGS) entry which is preliminary data.</text>
</comment>
<dbReference type="GO" id="GO:0016757">
    <property type="term" value="F:glycosyltransferase activity"/>
    <property type="evidence" value="ECO:0007669"/>
    <property type="project" value="UniProtKB-KW"/>
</dbReference>
<dbReference type="RefSeq" id="WP_379289180.1">
    <property type="nucleotide sequence ID" value="NZ_JBHTIU010000048.1"/>
</dbReference>
<dbReference type="PANTHER" id="PTHR22916:SF3">
    <property type="entry name" value="UDP-GLCNAC:BETAGAL BETA-1,3-N-ACETYLGLUCOSAMINYLTRANSFERASE-LIKE PROTEIN 1"/>
    <property type="match status" value="1"/>
</dbReference>
<name>A0ABW3DEL2_9BACL</name>
<evidence type="ECO:0000259" key="2">
    <source>
        <dbReference type="Pfam" id="PF00535"/>
    </source>
</evidence>
<dbReference type="Gene3D" id="1.25.40.10">
    <property type="entry name" value="Tetratricopeptide repeat domain"/>
    <property type="match status" value="1"/>
</dbReference>
<keyword evidence="3" id="KW-0808">Transferase</keyword>
<sequence>MMISVIMPVYNSQPFLHKAINSILNQTMGNFQPIIINDGSTDNSEEIILAYNDSRIQYYKQENQGVAAARNKGLELAEGDFVIFQDSDDISLPMRFERLMSGVGNENIGIVHSDAMLINQDDMSIGYWHAHNIDRSSLLRFFIKIGSPIIGPTIMVRRQALTDFSYDTSLSIGEDNNMIYQILKNWEDKHISEPLYLYRRHTSNTTKTQISSLHLIKLINSHSLIELVPELDWENADHAENEIAACAIISTFLFKRGAVVEAKELLNNALLASKGKNVQIFVSALAKLVLGQYQDALDLLERYKEKDHIIVNYIGECLAYMGQIDLAKEHFIESLHLKPDYTEPIDNLKSVGGIRNMNLLDRSWEKFRRK</sequence>
<dbReference type="SUPFAM" id="SSF53448">
    <property type="entry name" value="Nucleotide-diphospho-sugar transferases"/>
    <property type="match status" value="1"/>
</dbReference>
<dbReference type="EC" id="2.4.-.-" evidence="3"/>
<dbReference type="Proteomes" id="UP001597120">
    <property type="component" value="Unassembled WGS sequence"/>
</dbReference>
<comment type="similarity">
    <text evidence="1">Belongs to the glycosyltransferase 2 family.</text>
</comment>
<dbReference type="CDD" id="cd00761">
    <property type="entry name" value="Glyco_tranf_GTA_type"/>
    <property type="match status" value="1"/>
</dbReference>
<gene>
    <name evidence="3" type="ORF">ACFQ03_15120</name>
</gene>
<dbReference type="Gene3D" id="3.90.550.10">
    <property type="entry name" value="Spore Coat Polysaccharide Biosynthesis Protein SpsA, Chain A"/>
    <property type="match status" value="1"/>
</dbReference>
<dbReference type="InterPro" id="IPR029044">
    <property type="entry name" value="Nucleotide-diphossugar_trans"/>
</dbReference>
<dbReference type="InterPro" id="IPR011990">
    <property type="entry name" value="TPR-like_helical_dom_sf"/>
</dbReference>
<dbReference type="PANTHER" id="PTHR22916">
    <property type="entry name" value="GLYCOSYLTRANSFERASE"/>
    <property type="match status" value="1"/>
</dbReference>
<dbReference type="EMBL" id="JBHTIU010000048">
    <property type="protein sequence ID" value="MFD0870485.1"/>
    <property type="molecule type" value="Genomic_DNA"/>
</dbReference>
<evidence type="ECO:0000256" key="1">
    <source>
        <dbReference type="ARBA" id="ARBA00006739"/>
    </source>
</evidence>
<feature type="domain" description="Glycosyltransferase 2-like" evidence="2">
    <location>
        <begin position="4"/>
        <end position="160"/>
    </location>
</feature>
<dbReference type="SUPFAM" id="SSF48452">
    <property type="entry name" value="TPR-like"/>
    <property type="match status" value="1"/>
</dbReference>
<proteinExistence type="inferred from homology"/>